<evidence type="ECO:0000256" key="2">
    <source>
        <dbReference type="ARBA" id="ARBA00022448"/>
    </source>
</evidence>
<keyword evidence="16" id="KW-1185">Reference proteome</keyword>
<accession>A0ABU3GNC2</accession>
<dbReference type="Gene3D" id="2.40.170.20">
    <property type="entry name" value="TonB-dependent receptor, beta-barrel domain"/>
    <property type="match status" value="1"/>
</dbReference>
<dbReference type="InterPro" id="IPR023996">
    <property type="entry name" value="TonB-dep_OMP_SusC/RagA"/>
</dbReference>
<evidence type="ECO:0000256" key="12">
    <source>
        <dbReference type="SAM" id="MobiDB-lite"/>
    </source>
</evidence>
<evidence type="ECO:0000259" key="14">
    <source>
        <dbReference type="Pfam" id="PF07715"/>
    </source>
</evidence>
<reference evidence="16" key="1">
    <citation type="submission" date="2023-07" db="EMBL/GenBank/DDBJ databases">
        <title>Functional and genomic diversity of the sorghum phyllosphere microbiome.</title>
        <authorList>
            <person name="Shade A."/>
        </authorList>
    </citation>
    <scope>NUCLEOTIDE SEQUENCE [LARGE SCALE GENOMIC DNA]</scope>
    <source>
        <strain evidence="16">SORGH_AS_0422</strain>
    </source>
</reference>
<dbReference type="InterPro" id="IPR037066">
    <property type="entry name" value="Plug_dom_sf"/>
</dbReference>
<dbReference type="NCBIfam" id="TIGR04056">
    <property type="entry name" value="OMP_RagA_SusC"/>
    <property type="match status" value="1"/>
</dbReference>
<feature type="region of interest" description="Disordered" evidence="12">
    <location>
        <begin position="1087"/>
        <end position="1106"/>
    </location>
</feature>
<keyword evidence="5" id="KW-0732">Signal</keyword>
<evidence type="ECO:0000256" key="1">
    <source>
        <dbReference type="ARBA" id="ARBA00004571"/>
    </source>
</evidence>
<keyword evidence="7 10" id="KW-0472">Membrane</keyword>
<keyword evidence="3 10" id="KW-1134">Transmembrane beta strand</keyword>
<keyword evidence="2 10" id="KW-0813">Transport</keyword>
<dbReference type="Proteomes" id="UP001258315">
    <property type="component" value="Unassembled WGS sequence"/>
</dbReference>
<dbReference type="Gene3D" id="2.170.130.10">
    <property type="entry name" value="TonB-dependent receptor, plug domain"/>
    <property type="match status" value="1"/>
</dbReference>
<dbReference type="PANTHER" id="PTHR30069">
    <property type="entry name" value="TONB-DEPENDENT OUTER MEMBRANE RECEPTOR"/>
    <property type="match status" value="1"/>
</dbReference>
<dbReference type="SUPFAM" id="SSF49464">
    <property type="entry name" value="Carboxypeptidase regulatory domain-like"/>
    <property type="match status" value="1"/>
</dbReference>
<dbReference type="InterPro" id="IPR023997">
    <property type="entry name" value="TonB-dep_OMP_SusC/RagA_CS"/>
</dbReference>
<dbReference type="Gene3D" id="2.60.40.1120">
    <property type="entry name" value="Carboxypeptidase-like, regulatory domain"/>
    <property type="match status" value="1"/>
</dbReference>
<dbReference type="InterPro" id="IPR008969">
    <property type="entry name" value="CarboxyPept-like_regulatory"/>
</dbReference>
<evidence type="ECO:0000256" key="5">
    <source>
        <dbReference type="ARBA" id="ARBA00022729"/>
    </source>
</evidence>
<keyword evidence="8" id="KW-0675">Receptor</keyword>
<name>A0ABU3GNC2_9SPHI</name>
<comment type="similarity">
    <text evidence="10 11">Belongs to the TonB-dependent receptor family.</text>
</comment>
<dbReference type="Pfam" id="PF13715">
    <property type="entry name" value="CarbopepD_reg_2"/>
    <property type="match status" value="1"/>
</dbReference>
<evidence type="ECO:0000256" key="10">
    <source>
        <dbReference type="PROSITE-ProRule" id="PRU01360"/>
    </source>
</evidence>
<evidence type="ECO:0000313" key="15">
    <source>
        <dbReference type="EMBL" id="MDT3400986.1"/>
    </source>
</evidence>
<dbReference type="SUPFAM" id="SSF56935">
    <property type="entry name" value="Porins"/>
    <property type="match status" value="1"/>
</dbReference>
<evidence type="ECO:0000256" key="7">
    <source>
        <dbReference type="ARBA" id="ARBA00023136"/>
    </source>
</evidence>
<evidence type="ECO:0000256" key="6">
    <source>
        <dbReference type="ARBA" id="ARBA00023077"/>
    </source>
</evidence>
<keyword evidence="9 10" id="KW-0998">Cell outer membrane</keyword>
<dbReference type="InterPro" id="IPR039426">
    <property type="entry name" value="TonB-dep_rcpt-like"/>
</dbReference>
<dbReference type="PROSITE" id="PS52016">
    <property type="entry name" value="TONB_DEPENDENT_REC_3"/>
    <property type="match status" value="1"/>
</dbReference>
<organism evidence="15 16">
    <name type="scientific">Mucilaginibacter terrae</name>
    <dbReference type="NCBI Taxonomy" id="1955052"/>
    <lineage>
        <taxon>Bacteria</taxon>
        <taxon>Pseudomonadati</taxon>
        <taxon>Bacteroidota</taxon>
        <taxon>Sphingobacteriia</taxon>
        <taxon>Sphingobacteriales</taxon>
        <taxon>Sphingobacteriaceae</taxon>
        <taxon>Mucilaginibacter</taxon>
    </lineage>
</organism>
<dbReference type="Pfam" id="PF00593">
    <property type="entry name" value="TonB_dep_Rec_b-barrel"/>
    <property type="match status" value="1"/>
</dbReference>
<dbReference type="Pfam" id="PF07715">
    <property type="entry name" value="Plug"/>
    <property type="match status" value="1"/>
</dbReference>
<proteinExistence type="inferred from homology"/>
<dbReference type="PANTHER" id="PTHR30069:SF29">
    <property type="entry name" value="HEMOGLOBIN AND HEMOGLOBIN-HAPTOGLOBIN-BINDING PROTEIN 1-RELATED"/>
    <property type="match status" value="1"/>
</dbReference>
<feature type="domain" description="TonB-dependent receptor plug" evidence="14">
    <location>
        <begin position="206"/>
        <end position="321"/>
    </location>
</feature>
<protein>
    <submittedName>
        <fullName evidence="15">TonB-linked SusC/RagA family outer membrane protein</fullName>
    </submittedName>
</protein>
<dbReference type="InterPro" id="IPR012910">
    <property type="entry name" value="Plug_dom"/>
</dbReference>
<gene>
    <name evidence="15" type="ORF">QE417_000058</name>
</gene>
<dbReference type="InterPro" id="IPR000531">
    <property type="entry name" value="Beta-barrel_TonB"/>
</dbReference>
<evidence type="ECO:0000256" key="4">
    <source>
        <dbReference type="ARBA" id="ARBA00022692"/>
    </source>
</evidence>
<comment type="caution">
    <text evidence="15">The sequence shown here is derived from an EMBL/GenBank/DDBJ whole genome shotgun (WGS) entry which is preliminary data.</text>
</comment>
<dbReference type="EMBL" id="JAVLVU010000001">
    <property type="protein sequence ID" value="MDT3400986.1"/>
    <property type="molecule type" value="Genomic_DNA"/>
</dbReference>
<dbReference type="NCBIfam" id="TIGR04057">
    <property type="entry name" value="SusC_RagA_signa"/>
    <property type="match status" value="1"/>
</dbReference>
<feature type="compositionally biased region" description="Polar residues" evidence="12">
    <location>
        <begin position="1092"/>
        <end position="1106"/>
    </location>
</feature>
<keyword evidence="4 10" id="KW-0812">Transmembrane</keyword>
<evidence type="ECO:0000256" key="8">
    <source>
        <dbReference type="ARBA" id="ARBA00023170"/>
    </source>
</evidence>
<evidence type="ECO:0000256" key="3">
    <source>
        <dbReference type="ARBA" id="ARBA00022452"/>
    </source>
</evidence>
<sequence>MRISFVILTITLFCGHLLFAAISNAQVLTRSANIELTDGKLESALSLLSNKLNVPIAYDDKDILASKHLIKARTFVNTNVASILNYMLQRTNITYKVAEGTIILFKKADPIRINGKVLDETGEPLPGVNIAVKGTSVRSITNLKGEYSIAASSRNDVLVFTSIGFTTKEVLVGVQLTVDVKMTASTGSLNEVVVTALGIKREAKALSYSQQKVDVELLSEIKSPNFINSLSGKIAGLQVVPAGFNTGSARVVIRGNNSLTGNNQPLFVVDGMPIDNTPGDAGSLDYGNNAADINPNDIENLEVLKGPNAAALYGSRAANGVILITTKKGSGKFKVSFNSNLQFQRLTELPEYQNAYGVGTSFYIDNTHTLPVANVNYRSWGSPLLGQPYVALNGETKAYLPQPDNVKDFYSTAHLFTNSLALEGGNAGTTYRLSYTNYDGTSVVEGLNTNKSHNIDLRLTNALTKRITFDTKITYNRNTVNNRQYSNSNGRNPTNLYTQMARSTELSELLPYKDPLTGMEIGTHRNFSNPYWVINENPNEDTKDRLIAAFNPQVTITPWLKFVGRLGADIFWRDGFEFNNIGSVVASNPNGFMRAFNTKQQNFNLEGFFTVNKKTRDFSFNGVLGSSSFRSGYEDRQQRVNSLLQPGFINLSNAKELPTVTQTIRKKQINSVYGSLSVGYHNYAFVDVTGRNDWSSTLPKANNSYFYPSLGGSLILTDMLKLKSGILSYAKLRASVAHVGNDADPYRLNQTYSFNGFFDGAPLASLSTTMNNPDLKPEKTSSFEYGVDLNFFNSRLVINATHYKSATTNQILTAQLPASSGYQQRVYNAGEVKNWGNELSASIAVIKKSKFTWQTNINYSNNKSMVVSLIDGVDRFVLNNNSSYIYVYAQVGQPYAYLRGLGVARDAQGHMLIDDGGGLLTKDNDMAFGTASPKWLGGISNTFTYRNFTLNCLIDIKKGGVIYSGTYSRMLTNGVTAETLYGRDDFYKHSIILGENSSELSGGAIWDAYYANGKKNTQYISPQSYEYARPNYAEFVMFDASYVKLRELSLGYNIPVKLLSRTPLKTARFSLVGRNLAIFHKNTPRGIDPEAASTSGNGQGIENGSLPPNTTYGFNVNLTF</sequence>
<feature type="domain" description="TonB-dependent receptor-like beta-barrel" evidence="13">
    <location>
        <begin position="567"/>
        <end position="974"/>
    </location>
</feature>
<keyword evidence="6 11" id="KW-0798">TonB box</keyword>
<evidence type="ECO:0000313" key="16">
    <source>
        <dbReference type="Proteomes" id="UP001258315"/>
    </source>
</evidence>
<dbReference type="InterPro" id="IPR036942">
    <property type="entry name" value="Beta-barrel_TonB_sf"/>
</dbReference>
<comment type="subcellular location">
    <subcellularLocation>
        <location evidence="1 10">Cell outer membrane</location>
        <topology evidence="1 10">Multi-pass membrane protein</topology>
    </subcellularLocation>
</comment>
<evidence type="ECO:0000259" key="13">
    <source>
        <dbReference type="Pfam" id="PF00593"/>
    </source>
</evidence>
<evidence type="ECO:0000256" key="11">
    <source>
        <dbReference type="RuleBase" id="RU003357"/>
    </source>
</evidence>
<evidence type="ECO:0000256" key="9">
    <source>
        <dbReference type="ARBA" id="ARBA00023237"/>
    </source>
</evidence>